<dbReference type="Proteomes" id="UP000327013">
    <property type="component" value="Chromosome 8"/>
</dbReference>
<protein>
    <submittedName>
        <fullName evidence="1">Uncharacterized protein</fullName>
    </submittedName>
</protein>
<evidence type="ECO:0000313" key="2">
    <source>
        <dbReference type="Proteomes" id="UP000327013"/>
    </source>
</evidence>
<sequence>MDLSSEWKALFPISTVHAPPLLLSGPSSKPILGPLLFNPIPQTLTLLFSSPSLFPRSLPPPPHLTLPRFLHTSSSLPPSTSSSIASLLGPLQNDTASHLLHNHLSLLQLPCSNSLLVFFPTGANSEQVGFLKLSVNGSGSGFDVWADKNGDVFSERTSSEYRIIRISVNPAVGSGAISAGNSGSFVSVGYVMASTLYSVHWFVVKVKGLGLSPERPGLICLGSKVFKSCSVVWACWSPHLLEESVVLLESGELFLFDLESCSKAGASNAHFRGTRLRVPWDDDSGAHKWLCCEFSWHPRILVVVRSNAVFLVDLRIDECVVSCLAKVEMLRLYANVKNEQFLTFTMVDCDRFCFVLASDSLLILCDVRKPMVPVLQWGHGLDKPCYIDVFRLTELRSNSRDDTYRWASESGFCIILGSFWNCEFNLFCYGPSSPAPRDCIASEVLEDLKTVYAWELPSDILLSGHDCRCGSCLIREEILKDDLPEWIDWQQKKEIVLGFGILNRGLSSLLCGSDEFGGFTLIRLMSSGKLELQRYCASWDSVKKLKEFHRELFHFEDNFLYIQDDEEYKFPRRFKYLKLDNLFAYINGNLSKVLSSKMKKPFKGPQEKNSFSTESHEILCEKLKACGFGRLRSSPAVAVVFNGISSPASIHEVALKRLWAGLPMELLQLAYSNYSEFLEVLVDQKKVALEFPVVPDLPQLPPFFLRKPSCRSNKWSQKVQRDDALVGPVLPLPVLLTLHEYRNGYSDMEEAGGFSLERELNLRYDEVKQVASEMAVSDSGVELHDDPAVSLADDREDMWGDSQKPKPFCLYHPVALKCSTMDQGKGNVFEDKKFDIMIFKVPEKKQVPNGNVSNPYKRRNDLGTVLERDLETVGPDLFDELCSSELQFDASVKNFGPKELKAYNGMKRQWSKWQNSFNLYQEFCSPTKFEKQST</sequence>
<keyword evidence="2" id="KW-1185">Reference proteome</keyword>
<gene>
    <name evidence="1" type="ORF">FH972_020657</name>
</gene>
<organism evidence="1 2">
    <name type="scientific">Carpinus fangiana</name>
    <dbReference type="NCBI Taxonomy" id="176857"/>
    <lineage>
        <taxon>Eukaryota</taxon>
        <taxon>Viridiplantae</taxon>
        <taxon>Streptophyta</taxon>
        <taxon>Embryophyta</taxon>
        <taxon>Tracheophyta</taxon>
        <taxon>Spermatophyta</taxon>
        <taxon>Magnoliopsida</taxon>
        <taxon>eudicotyledons</taxon>
        <taxon>Gunneridae</taxon>
        <taxon>Pentapetalae</taxon>
        <taxon>rosids</taxon>
        <taxon>fabids</taxon>
        <taxon>Fagales</taxon>
        <taxon>Betulaceae</taxon>
        <taxon>Carpinus</taxon>
    </lineage>
</organism>
<dbReference type="InterPro" id="IPR038801">
    <property type="entry name" value="TAF1C"/>
</dbReference>
<dbReference type="AlphaFoldDB" id="A0A5N6RWZ4"/>
<dbReference type="EMBL" id="CM017328">
    <property type="protein sequence ID" value="KAE8125891.1"/>
    <property type="molecule type" value="Genomic_DNA"/>
</dbReference>
<dbReference type="PANTHER" id="PTHR15319:SF1">
    <property type="entry name" value="TATA BOX-BINDING PROTEIN-ASSOCIATED FACTOR RNA POLYMERASE I SUBUNIT C"/>
    <property type="match status" value="1"/>
</dbReference>
<dbReference type="GO" id="GO:0001164">
    <property type="term" value="F:RNA polymerase I core promoter sequence-specific DNA binding"/>
    <property type="evidence" value="ECO:0007669"/>
    <property type="project" value="TreeGrafter"/>
</dbReference>
<reference evidence="1 2" key="1">
    <citation type="submission" date="2019-06" db="EMBL/GenBank/DDBJ databases">
        <title>A chromosomal-level reference genome of Carpinus fangiana (Coryloideae, Betulaceae).</title>
        <authorList>
            <person name="Yang X."/>
            <person name="Wang Z."/>
            <person name="Zhang L."/>
            <person name="Hao G."/>
            <person name="Liu J."/>
            <person name="Yang Y."/>
        </authorList>
    </citation>
    <scope>NUCLEOTIDE SEQUENCE [LARGE SCALE GENOMIC DNA]</scope>
    <source>
        <strain evidence="1">Cfa_2016G</strain>
        <tissue evidence="1">Leaf</tissue>
    </source>
</reference>
<dbReference type="GO" id="GO:0001650">
    <property type="term" value="C:fibrillar center"/>
    <property type="evidence" value="ECO:0007669"/>
    <property type="project" value="TreeGrafter"/>
</dbReference>
<evidence type="ECO:0000313" key="1">
    <source>
        <dbReference type="EMBL" id="KAE8125891.1"/>
    </source>
</evidence>
<dbReference type="PANTHER" id="PTHR15319">
    <property type="entry name" value="TATA BOX-BINDING PROTEIN ASSOCIATED FACTOR RNA POLYMERASE I SUBUNIT C"/>
    <property type="match status" value="1"/>
</dbReference>
<proteinExistence type="predicted"/>
<accession>A0A5N6RWZ4</accession>
<name>A0A5N6RWZ4_9ROSI</name>
<dbReference type="OrthoDB" id="2382881at2759"/>